<feature type="transmembrane region" description="Helical" evidence="9">
    <location>
        <begin position="360"/>
        <end position="385"/>
    </location>
</feature>
<evidence type="ECO:0000259" key="12">
    <source>
        <dbReference type="Pfam" id="PF22599"/>
    </source>
</evidence>
<dbReference type="GO" id="GO:0005886">
    <property type="term" value="C:plasma membrane"/>
    <property type="evidence" value="ECO:0007669"/>
    <property type="project" value="UniProtKB-SubCell"/>
</dbReference>
<evidence type="ECO:0000256" key="10">
    <source>
        <dbReference type="HAMAP-Rule" id="MF_01464"/>
    </source>
</evidence>
<comment type="caution">
    <text evidence="9">Lacks conserved residue(s) required for the propagation of feature annotation.</text>
</comment>
<evidence type="ECO:0000256" key="8">
    <source>
        <dbReference type="ARBA" id="ARBA00023136"/>
    </source>
</evidence>
<dbReference type="Pfam" id="PF02355">
    <property type="entry name" value="SecD_SecF_C"/>
    <property type="match status" value="2"/>
</dbReference>
<evidence type="ECO:0000259" key="11">
    <source>
        <dbReference type="Pfam" id="PF02355"/>
    </source>
</evidence>
<dbReference type="HAMAP" id="MF_01464_B">
    <property type="entry name" value="SecF_B"/>
    <property type="match status" value="1"/>
</dbReference>
<dbReference type="NCBIfam" id="TIGR00966">
    <property type="entry name" value="transloc_SecF"/>
    <property type="match status" value="1"/>
</dbReference>
<evidence type="ECO:0000256" key="5">
    <source>
        <dbReference type="ARBA" id="ARBA00022927"/>
    </source>
</evidence>
<evidence type="ECO:0000313" key="13">
    <source>
        <dbReference type="EMBL" id="ERI74054.1"/>
    </source>
</evidence>
<dbReference type="Gene3D" id="3.30.1360.200">
    <property type="match status" value="1"/>
</dbReference>
<comment type="subunit">
    <text evidence="10">Forms a complex with SecD. Part of the essential Sec protein translocation apparatus which comprises SecA, SecYEG and auxiliary proteins SecDF. Other proteins may also be involved.</text>
</comment>
<feature type="domain" description="Protein export membrane protein SecD/SecF C-terminal" evidence="11">
    <location>
        <begin position="248"/>
        <end position="420"/>
    </location>
</feature>
<dbReference type="InterPro" id="IPR022813">
    <property type="entry name" value="SecD/SecF_arch_bac"/>
</dbReference>
<dbReference type="InterPro" id="IPR054384">
    <property type="entry name" value="SecDF_P1_head"/>
</dbReference>
<dbReference type="HAMAP" id="MF_01463_B">
    <property type="entry name" value="SecD_B"/>
    <property type="match status" value="1"/>
</dbReference>
<reference evidence="13 14" key="1">
    <citation type="submission" date="2013-07" db="EMBL/GenBank/DDBJ databases">
        <authorList>
            <person name="Weinstock G."/>
            <person name="Sodergren E."/>
            <person name="Wylie T."/>
            <person name="Fulton L."/>
            <person name="Fulton R."/>
            <person name="Fronick C."/>
            <person name="O'Laughlin M."/>
            <person name="Godfrey J."/>
            <person name="Miner T."/>
            <person name="Herter B."/>
            <person name="Appelbaum E."/>
            <person name="Cordes M."/>
            <person name="Lek S."/>
            <person name="Wollam A."/>
            <person name="Pepin K.H."/>
            <person name="Palsikar V.B."/>
            <person name="Mitreva M."/>
            <person name="Wilson R.K."/>
        </authorList>
    </citation>
    <scope>NUCLEOTIDE SEQUENCE [LARGE SCALE GENOMIC DNA]</scope>
    <source>
        <strain evidence="13 14">ATCC 14940</strain>
    </source>
</reference>
<dbReference type="GO" id="GO:0065002">
    <property type="term" value="P:intracellular protein transmembrane transport"/>
    <property type="evidence" value="ECO:0007669"/>
    <property type="project" value="UniProtKB-UniRule"/>
</dbReference>
<evidence type="ECO:0000313" key="14">
    <source>
        <dbReference type="Proteomes" id="UP000016491"/>
    </source>
</evidence>
<dbReference type="SUPFAM" id="SSF82866">
    <property type="entry name" value="Multidrug efflux transporter AcrB transmembrane domain"/>
    <property type="match status" value="2"/>
</dbReference>
<feature type="transmembrane region" description="Helical" evidence="9">
    <location>
        <begin position="627"/>
        <end position="646"/>
    </location>
</feature>
<dbReference type="Gene3D" id="1.20.1640.10">
    <property type="entry name" value="Multidrug efflux transporter AcrB transmembrane domain"/>
    <property type="match status" value="2"/>
</dbReference>
<keyword evidence="6 9" id="KW-1133">Transmembrane helix</keyword>
<feature type="transmembrane region" description="Helical" evidence="9">
    <location>
        <begin position="678"/>
        <end position="698"/>
    </location>
</feature>
<dbReference type="Proteomes" id="UP000016491">
    <property type="component" value="Unassembled WGS sequence"/>
</dbReference>
<accession>A0ABC9TSG5</accession>
<feature type="transmembrane region" description="Helical" evidence="9">
    <location>
        <begin position="30"/>
        <end position="47"/>
    </location>
</feature>
<evidence type="ECO:0000256" key="3">
    <source>
        <dbReference type="ARBA" id="ARBA00022475"/>
    </source>
</evidence>
<comment type="function">
    <text evidence="9">Part of the Sec protein translocase complex. Interacts with the SecYEG preprotein conducting channel. SecDF uses the proton motive force (PMF) to complete protein translocation after the ATP-dependent function of SecA.</text>
</comment>
<dbReference type="PRINTS" id="PR01755">
    <property type="entry name" value="SECFTRNLCASE"/>
</dbReference>
<comment type="similarity">
    <text evidence="10">Belongs to the SecD/SecF family. SecF subfamily.</text>
</comment>
<dbReference type="NCBIfam" id="TIGR01129">
    <property type="entry name" value="secD"/>
    <property type="match status" value="1"/>
</dbReference>
<keyword evidence="4 9" id="KW-0812">Transmembrane</keyword>
<dbReference type="AlphaFoldDB" id="A0ABC9TSG5"/>
<keyword evidence="2 9" id="KW-0813">Transport</keyword>
<comment type="caution">
    <text evidence="13">The sequence shown here is derived from an EMBL/GenBank/DDBJ whole genome shotgun (WGS) entry which is preliminary data.</text>
</comment>
<dbReference type="InterPro" id="IPR022645">
    <property type="entry name" value="SecD/SecF_bac"/>
</dbReference>
<dbReference type="InterPro" id="IPR005791">
    <property type="entry name" value="SecD"/>
</dbReference>
<dbReference type="NCBIfam" id="TIGR00916">
    <property type="entry name" value="2A0604s01"/>
    <property type="match status" value="1"/>
</dbReference>
<dbReference type="InterPro" id="IPR055344">
    <property type="entry name" value="SecD_SecF_C_bact"/>
</dbReference>
<feature type="transmembrane region" description="Helical" evidence="9">
    <location>
        <begin position="265"/>
        <end position="285"/>
    </location>
</feature>
<comment type="subunit">
    <text evidence="9">Forms a complex with SecF. Part of the essential Sec protein translocation apparatus which comprises SecA, SecYEG and auxiliary proteins SecDF. Other proteins may also be involved.</text>
</comment>
<evidence type="ECO:0000256" key="9">
    <source>
        <dbReference type="HAMAP-Rule" id="MF_01463"/>
    </source>
</evidence>
<feature type="transmembrane region" description="Helical" evidence="9">
    <location>
        <begin position="601"/>
        <end position="621"/>
    </location>
</feature>
<dbReference type="EMBL" id="AWSU01000346">
    <property type="protein sequence ID" value="ERI74054.1"/>
    <property type="molecule type" value="Genomic_DNA"/>
</dbReference>
<protein>
    <recommendedName>
        <fullName evidence="9 10">Multifunctional fusion protein</fullName>
    </recommendedName>
    <domain>
        <recommendedName>
            <fullName evidence="9">Protein translocase subunit SecD</fullName>
        </recommendedName>
    </domain>
    <domain>
        <recommendedName>
            <fullName evidence="10">Protein-export membrane protein SecF</fullName>
        </recommendedName>
    </domain>
</protein>
<evidence type="ECO:0000256" key="2">
    <source>
        <dbReference type="ARBA" id="ARBA00022448"/>
    </source>
</evidence>
<proteinExistence type="inferred from homology"/>
<dbReference type="PANTHER" id="PTHR30081">
    <property type="entry name" value="PROTEIN-EXPORT MEMBRANE PROTEIN SEC"/>
    <property type="match status" value="1"/>
</dbReference>
<name>A0ABC9TSG5_CLOSY</name>
<comment type="subcellular location">
    <subcellularLocation>
        <location evidence="1 9">Cell membrane</location>
        <topology evidence="1 9">Multi-pass membrane protein</topology>
    </subcellularLocation>
</comment>
<comment type="similarity">
    <text evidence="9">Belongs to the SecD/SecF family. SecD subfamily.</text>
</comment>
<evidence type="ECO:0000256" key="6">
    <source>
        <dbReference type="ARBA" id="ARBA00022989"/>
    </source>
</evidence>
<keyword evidence="7 9" id="KW-0811">Translocation</keyword>
<feature type="domain" description="SecDF P1 head subdomain" evidence="12">
    <location>
        <begin position="151"/>
        <end position="246"/>
    </location>
</feature>
<feature type="transmembrane region" description="Helical" evidence="9">
    <location>
        <begin position="570"/>
        <end position="589"/>
    </location>
</feature>
<keyword evidence="5 9" id="KW-0653">Protein transport</keyword>
<dbReference type="InterPro" id="IPR005665">
    <property type="entry name" value="SecF_bac"/>
</dbReference>
<feature type="transmembrane region" description="Helical" evidence="9">
    <location>
        <begin position="391"/>
        <end position="411"/>
    </location>
</feature>
<evidence type="ECO:0000256" key="1">
    <source>
        <dbReference type="ARBA" id="ARBA00004651"/>
    </source>
</evidence>
<dbReference type="GO" id="GO:0043952">
    <property type="term" value="P:protein transport by the Sec complex"/>
    <property type="evidence" value="ECO:0007669"/>
    <property type="project" value="UniProtKB-UniRule"/>
</dbReference>
<keyword evidence="8 9" id="KW-0472">Membrane</keyword>
<feature type="transmembrane region" description="Helical" evidence="9">
    <location>
        <begin position="448"/>
        <end position="465"/>
    </location>
</feature>
<evidence type="ECO:0000256" key="4">
    <source>
        <dbReference type="ARBA" id="ARBA00022692"/>
    </source>
</evidence>
<feature type="transmembrane region" description="Helical" evidence="9">
    <location>
        <begin position="318"/>
        <end position="339"/>
    </location>
</feature>
<organism evidence="13 14">
    <name type="scientific">[Clostridium] symbiosum ATCC 14940</name>
    <dbReference type="NCBI Taxonomy" id="411472"/>
    <lineage>
        <taxon>Bacteria</taxon>
        <taxon>Bacillati</taxon>
        <taxon>Bacillota</taxon>
        <taxon>Clostridia</taxon>
        <taxon>Lachnospirales</taxon>
        <taxon>Lachnospiraceae</taxon>
        <taxon>Otoolea</taxon>
    </lineage>
</organism>
<dbReference type="PANTHER" id="PTHR30081:SF1">
    <property type="entry name" value="PROTEIN TRANSLOCASE SUBUNIT SECD"/>
    <property type="match status" value="1"/>
</dbReference>
<feature type="transmembrane region" description="Helical" evidence="9">
    <location>
        <begin position="710"/>
        <end position="732"/>
    </location>
</feature>
<keyword evidence="3 9" id="KW-1003">Cell membrane</keyword>
<gene>
    <name evidence="9" type="primary">secD</name>
    <name evidence="10" type="synonym">secF</name>
    <name evidence="13" type="ORF">CLOSYM_04393</name>
</gene>
<dbReference type="InterPro" id="IPR048634">
    <property type="entry name" value="SecD_SecF_C"/>
</dbReference>
<dbReference type="GO" id="GO:0006605">
    <property type="term" value="P:protein targeting"/>
    <property type="evidence" value="ECO:0007669"/>
    <property type="project" value="UniProtKB-UniRule"/>
</dbReference>
<evidence type="ECO:0000256" key="7">
    <source>
        <dbReference type="ARBA" id="ARBA00023010"/>
    </source>
</evidence>
<sequence>MDYVQPKESRAAPLNYIAGGIHVKNKKNHIWIACIVIAVFVYAAIFGCGDDVKGIREMRFGIDIRGGVEAVFEPAGDYRPSEGELESARDVIEGRLDAKNILDREVTVDKKAGHVIVRFPWKSDEKNFNPEEAIAELGETARLTFRDEKGNVLVEGKDVSGSEAVRDPKTGESVVSLSFDHAGAAAFAEATGRLTGQRIGIYMDETLISAPVVRQAITDGTAMISGMNSPEEAKQLAEKIRAGALPFSMKTTNYNTISPTLGNQALQSMAAAGLFSLLLICLFMMTYYRLPGIVSCLTLLFQMSLQVLAISIPQYTITLPGIAGLILSAGMAVDANIIISERISEELRNKMTVKQAVRRGYKNAFSSVLDGNITTAAVAAILMFFGSGTMLSFGYTLLTGVLINLFAGVWMSRAILNSLTEYPAFCKERMFRKKREKKVLGFSKKRKWILCFTCCVLLMGTLLSAKNGMKLDTQFTGGVILKYTYAQEADPEAVKAGVENELGRPVSVQTSEDPLTGEKKLVLTLAGNRGILPKEQAQVTDFLNSLGGNFALSETFAVEPYIGAKALKNSVTAVVLSALFIIVYIRFRFSSLSGLAAGMSAILALVHDILIVVFIFGIFRIPVNDAFVAVTLTIIGYSINDTIVLYDRIRENMKEAGTKTSLAGLVDRSITETLGRSVNTALTVVMSIFIVYIFSVIYRIESIQVFSLPLLAGLISGCYSSVCIAGPLWAYWEERKLTKNGREK</sequence>
<feature type="domain" description="Protein export membrane protein SecD/SecF C-terminal" evidence="11">
    <location>
        <begin position="539"/>
        <end position="734"/>
    </location>
</feature>
<dbReference type="Pfam" id="PF22599">
    <property type="entry name" value="SecDF_P1_head"/>
    <property type="match status" value="1"/>
</dbReference>